<dbReference type="InterPro" id="IPR016181">
    <property type="entry name" value="Acyl_CoA_acyltransferase"/>
</dbReference>
<dbReference type="InterPro" id="IPR000182">
    <property type="entry name" value="GNAT_dom"/>
</dbReference>
<dbReference type="Proteomes" id="UP000095727">
    <property type="component" value="Unassembled WGS sequence"/>
</dbReference>
<gene>
    <name evidence="2" type="ORF">ERS852574_00935</name>
</gene>
<protein>
    <recommendedName>
        <fullName evidence="1">N-acetyltransferase domain-containing protein</fullName>
    </recommendedName>
</protein>
<dbReference type="SUPFAM" id="SSF55729">
    <property type="entry name" value="Acyl-CoA N-acyltransferases (Nat)"/>
    <property type="match status" value="1"/>
</dbReference>
<sequence length="164" mass="18584">MLIRKTLPEDVDTILNIFDTARQFMHATGNPTQWNANYPALEDLEPDIQNGNSYVCVENDKVVATFTLIIGDEPNYQLIENGSWRSETPYGTVHRLASDGTTKGIARACFDFCKTQISHLRVDTHKDNQPMQACFKQNGFEECGIIYVSDGTPRIAYEFIRISE</sequence>
<dbReference type="Gene3D" id="3.40.630.30">
    <property type="match status" value="1"/>
</dbReference>
<dbReference type="EMBL" id="CYXR01000005">
    <property type="protein sequence ID" value="CUM82443.1"/>
    <property type="molecule type" value="Genomic_DNA"/>
</dbReference>
<dbReference type="GO" id="GO:0016747">
    <property type="term" value="F:acyltransferase activity, transferring groups other than amino-acyl groups"/>
    <property type="evidence" value="ECO:0007669"/>
    <property type="project" value="InterPro"/>
</dbReference>
<evidence type="ECO:0000259" key="1">
    <source>
        <dbReference type="PROSITE" id="PS51186"/>
    </source>
</evidence>
<proteinExistence type="predicted"/>
<accession>A0A173RWQ3</accession>
<evidence type="ECO:0000313" key="2">
    <source>
        <dbReference type="EMBL" id="CUM82443.1"/>
    </source>
</evidence>
<organism evidence="2 3">
    <name type="scientific">Coprococcus comes</name>
    <dbReference type="NCBI Taxonomy" id="410072"/>
    <lineage>
        <taxon>Bacteria</taxon>
        <taxon>Bacillati</taxon>
        <taxon>Bacillota</taxon>
        <taxon>Clostridia</taxon>
        <taxon>Lachnospirales</taxon>
        <taxon>Lachnospiraceae</taxon>
        <taxon>Coprococcus</taxon>
    </lineage>
</organism>
<feature type="domain" description="N-acetyltransferase" evidence="1">
    <location>
        <begin position="1"/>
        <end position="164"/>
    </location>
</feature>
<name>A0A173RWQ3_9FIRM</name>
<reference evidence="2 3" key="1">
    <citation type="submission" date="2015-09" db="EMBL/GenBank/DDBJ databases">
        <authorList>
            <consortium name="Pathogen Informatics"/>
        </authorList>
    </citation>
    <scope>NUCLEOTIDE SEQUENCE [LARGE SCALE GENOMIC DNA]</scope>
    <source>
        <strain evidence="2 3">2789STDY5834962</strain>
    </source>
</reference>
<dbReference type="PROSITE" id="PS51186">
    <property type="entry name" value="GNAT"/>
    <property type="match status" value="1"/>
</dbReference>
<evidence type="ECO:0000313" key="3">
    <source>
        <dbReference type="Proteomes" id="UP000095727"/>
    </source>
</evidence>
<dbReference type="AlphaFoldDB" id="A0A173RWQ3"/>
<dbReference type="RefSeq" id="WP_055155958.1">
    <property type="nucleotide sequence ID" value="NZ_CYXR01000005.1"/>
</dbReference>